<comment type="caution">
    <text evidence="1">The sequence shown here is derived from an EMBL/GenBank/DDBJ whole genome shotgun (WGS) entry which is preliminary data.</text>
</comment>
<organism evidence="1 2">
    <name type="scientific">Nocardia aurantia</name>
    <dbReference type="NCBI Taxonomy" id="2585199"/>
    <lineage>
        <taxon>Bacteria</taxon>
        <taxon>Bacillati</taxon>
        <taxon>Actinomycetota</taxon>
        <taxon>Actinomycetes</taxon>
        <taxon>Mycobacteriales</taxon>
        <taxon>Nocardiaceae</taxon>
        <taxon>Nocardia</taxon>
    </lineage>
</organism>
<reference evidence="1 2" key="1">
    <citation type="submission" date="2019-10" db="EMBL/GenBank/DDBJ databases">
        <title>Nocardia macrotermitis sp. nov. and Nocardia aurantia sp. nov., isolated from the gut of fungus growing-termite Macrotermes natalensis.</title>
        <authorList>
            <person name="Benndorf R."/>
            <person name="Schwitalla J."/>
            <person name="Martin K."/>
            <person name="De Beer W."/>
            <person name="Kaster A.-K."/>
            <person name="Vollmers J."/>
            <person name="Poulsen M."/>
            <person name="Beemelmanns C."/>
        </authorList>
    </citation>
    <scope>NUCLEOTIDE SEQUENCE [LARGE SCALE GENOMIC DNA]</scope>
    <source>
        <strain evidence="1 2">RB56</strain>
    </source>
</reference>
<keyword evidence="2" id="KW-1185">Reference proteome</keyword>
<name>A0A7K0DT30_9NOCA</name>
<dbReference type="AlphaFoldDB" id="A0A7K0DT30"/>
<accession>A0A7K0DT30</accession>
<evidence type="ECO:0000313" key="1">
    <source>
        <dbReference type="EMBL" id="MQY28929.1"/>
    </source>
</evidence>
<dbReference type="EMBL" id="WEGI01000010">
    <property type="protein sequence ID" value="MQY28929.1"/>
    <property type="molecule type" value="Genomic_DNA"/>
</dbReference>
<gene>
    <name evidence="1" type="ORF">NRB56_45180</name>
</gene>
<evidence type="ECO:0000313" key="2">
    <source>
        <dbReference type="Proteomes" id="UP000431401"/>
    </source>
</evidence>
<sequence length="66" mass="7224">MSVGATIRWRHCLRCSSYTGRFRRATVDVIDVPDGEHGFDALVPELDSCEPILTAVTAVAKYLGLS</sequence>
<dbReference type="Proteomes" id="UP000431401">
    <property type="component" value="Unassembled WGS sequence"/>
</dbReference>
<proteinExistence type="predicted"/>
<protein>
    <submittedName>
        <fullName evidence="1">Uncharacterized protein</fullName>
    </submittedName>
</protein>